<reference evidence="4 5" key="1">
    <citation type="submission" date="2016-10" db="EMBL/GenBank/DDBJ databases">
        <authorList>
            <person name="Varghese N."/>
            <person name="Submissions S."/>
        </authorList>
    </citation>
    <scope>NUCLEOTIDE SEQUENCE [LARGE SCALE GENOMIC DNA]</scope>
    <source>
        <strain evidence="4 5">DSM 26672</strain>
    </source>
</reference>
<keyword evidence="1" id="KW-0596">Phosphopantetheine</keyword>
<dbReference type="SUPFAM" id="SSF47336">
    <property type="entry name" value="ACP-like"/>
    <property type="match status" value="1"/>
</dbReference>
<dbReference type="InterPro" id="IPR036736">
    <property type="entry name" value="ACP-like_sf"/>
</dbReference>
<comment type="caution">
    <text evidence="4">The sequence shown here is derived from an EMBL/GenBank/DDBJ whole genome shotgun (WGS) entry which is preliminary data.</text>
</comment>
<dbReference type="RefSeq" id="WP_170843427.1">
    <property type="nucleotide sequence ID" value="NZ_FNBZ01000005.1"/>
</dbReference>
<dbReference type="PROSITE" id="PS50075">
    <property type="entry name" value="CARRIER"/>
    <property type="match status" value="1"/>
</dbReference>
<evidence type="ECO:0000313" key="5">
    <source>
        <dbReference type="Proteomes" id="UP000199468"/>
    </source>
</evidence>
<keyword evidence="5" id="KW-1185">Reference proteome</keyword>
<dbReference type="InterPro" id="IPR009081">
    <property type="entry name" value="PP-bd_ACP"/>
</dbReference>
<protein>
    <submittedName>
        <fullName evidence="4">Acyl carrier protein</fullName>
    </submittedName>
</protein>
<dbReference type="SMART" id="SM01294">
    <property type="entry name" value="PKS_PP_betabranch"/>
    <property type="match status" value="1"/>
</dbReference>
<proteinExistence type="predicted"/>
<dbReference type="Pfam" id="PF00550">
    <property type="entry name" value="PP-binding"/>
    <property type="match status" value="1"/>
</dbReference>
<sequence length="81" mass="8806">MPPASEIERFCRSSLAAMLDIDEAGIVPATTFAGLGLDSAAAVHFVLEVEQEYRVELYPGVTQDYPTVAQFVDYLGTLKPL</sequence>
<dbReference type="Gene3D" id="1.10.1200.10">
    <property type="entry name" value="ACP-like"/>
    <property type="match status" value="1"/>
</dbReference>
<evidence type="ECO:0000259" key="3">
    <source>
        <dbReference type="PROSITE" id="PS50075"/>
    </source>
</evidence>
<evidence type="ECO:0000256" key="1">
    <source>
        <dbReference type="ARBA" id="ARBA00022450"/>
    </source>
</evidence>
<organism evidence="4 5">
    <name type="scientific">Bosea robiniae</name>
    <dbReference type="NCBI Taxonomy" id="1036780"/>
    <lineage>
        <taxon>Bacteria</taxon>
        <taxon>Pseudomonadati</taxon>
        <taxon>Pseudomonadota</taxon>
        <taxon>Alphaproteobacteria</taxon>
        <taxon>Hyphomicrobiales</taxon>
        <taxon>Boseaceae</taxon>
        <taxon>Bosea</taxon>
    </lineage>
</organism>
<dbReference type="SMART" id="SM00823">
    <property type="entry name" value="PKS_PP"/>
    <property type="match status" value="1"/>
</dbReference>
<dbReference type="Proteomes" id="UP000199468">
    <property type="component" value="Unassembled WGS sequence"/>
</dbReference>
<feature type="domain" description="Carrier" evidence="3">
    <location>
        <begin position="2"/>
        <end position="79"/>
    </location>
</feature>
<evidence type="ECO:0000256" key="2">
    <source>
        <dbReference type="ARBA" id="ARBA00022553"/>
    </source>
</evidence>
<evidence type="ECO:0000313" key="4">
    <source>
        <dbReference type="EMBL" id="SDG73633.1"/>
    </source>
</evidence>
<dbReference type="InterPro" id="IPR020806">
    <property type="entry name" value="PKS_PP-bd"/>
</dbReference>
<accession>A0ABY0P241</accession>
<gene>
    <name evidence="4" type="ORF">SAMN05421844_105125</name>
</gene>
<keyword evidence="2" id="KW-0597">Phosphoprotein</keyword>
<dbReference type="EMBL" id="FNBZ01000005">
    <property type="protein sequence ID" value="SDG73633.1"/>
    <property type="molecule type" value="Genomic_DNA"/>
</dbReference>
<name>A0ABY0P241_9HYPH</name>